<accession>A0ABV7Z9K8</accession>
<sequence>MYTDAFPPCPVDGPILPAVPHGYIGGTIPQKCSTCELEFEGSCQRAMSQLGRFLSLDYGLCRVDGSTQPVRYENQFITSRVDVPEKCTTCRFLTYLSVDGFRCGEDAEIWGRPLKTLDWGSWHPEFIYVELPQPKITTRPLIGRLWERDLVGFLKEYLTFTQWSVQPE</sequence>
<dbReference type="Proteomes" id="UP001595803">
    <property type="component" value="Unassembled WGS sequence"/>
</dbReference>
<evidence type="ECO:0000313" key="2">
    <source>
        <dbReference type="Proteomes" id="UP001595803"/>
    </source>
</evidence>
<keyword evidence="2" id="KW-1185">Reference proteome</keyword>
<proteinExistence type="predicted"/>
<organism evidence="1 2">
    <name type="scientific">Deinococcus rufus</name>
    <dbReference type="NCBI Taxonomy" id="2136097"/>
    <lineage>
        <taxon>Bacteria</taxon>
        <taxon>Thermotogati</taxon>
        <taxon>Deinococcota</taxon>
        <taxon>Deinococci</taxon>
        <taxon>Deinococcales</taxon>
        <taxon>Deinococcaceae</taxon>
        <taxon>Deinococcus</taxon>
    </lineage>
</organism>
<name>A0ABV7Z9K8_9DEIO</name>
<gene>
    <name evidence="1" type="ORF">ACFOSB_14660</name>
</gene>
<comment type="caution">
    <text evidence="1">The sequence shown here is derived from an EMBL/GenBank/DDBJ whole genome shotgun (WGS) entry which is preliminary data.</text>
</comment>
<dbReference type="EMBL" id="JBHRZG010000022">
    <property type="protein sequence ID" value="MFC3834096.1"/>
    <property type="molecule type" value="Genomic_DNA"/>
</dbReference>
<evidence type="ECO:0000313" key="1">
    <source>
        <dbReference type="EMBL" id="MFC3834096.1"/>
    </source>
</evidence>
<reference evidence="2" key="1">
    <citation type="journal article" date="2019" name="Int. J. Syst. Evol. Microbiol.">
        <title>The Global Catalogue of Microorganisms (GCM) 10K type strain sequencing project: providing services to taxonomists for standard genome sequencing and annotation.</title>
        <authorList>
            <consortium name="The Broad Institute Genomics Platform"/>
            <consortium name="The Broad Institute Genome Sequencing Center for Infectious Disease"/>
            <person name="Wu L."/>
            <person name="Ma J."/>
        </authorList>
    </citation>
    <scope>NUCLEOTIDE SEQUENCE [LARGE SCALE GENOMIC DNA]</scope>
    <source>
        <strain evidence="2">CCTCC AB 2017081</strain>
    </source>
</reference>
<dbReference type="RefSeq" id="WP_380102452.1">
    <property type="nucleotide sequence ID" value="NZ_JBHRZG010000022.1"/>
</dbReference>
<protein>
    <submittedName>
        <fullName evidence="1">Uncharacterized protein</fullName>
    </submittedName>
</protein>